<proteinExistence type="predicted"/>
<dbReference type="KEGG" id="mprt:ET475_03770"/>
<dbReference type="Pfam" id="PF00459">
    <property type="entry name" value="Inositol_P"/>
    <property type="match status" value="1"/>
</dbReference>
<feature type="binding site" evidence="1">
    <location>
        <position position="149"/>
    </location>
    <ligand>
        <name>Mg(2+)</name>
        <dbReference type="ChEBI" id="CHEBI:18420"/>
        <label>1</label>
        <note>catalytic</note>
    </ligand>
</feature>
<dbReference type="EMBL" id="CP035494">
    <property type="protein sequence ID" value="QAY59196.1"/>
    <property type="molecule type" value="Genomic_DNA"/>
</dbReference>
<accession>A0A4P6EC60</accession>
<dbReference type="SUPFAM" id="SSF56655">
    <property type="entry name" value="Carbohydrate phosphatase"/>
    <property type="match status" value="1"/>
</dbReference>
<evidence type="ECO:0000256" key="2">
    <source>
        <dbReference type="SAM" id="MobiDB-lite"/>
    </source>
</evidence>
<name>A0A4P6EC60_9MICO</name>
<organism evidence="3 4">
    <name type="scientific">Microbacterium protaetiae</name>
    <dbReference type="NCBI Taxonomy" id="2509458"/>
    <lineage>
        <taxon>Bacteria</taxon>
        <taxon>Bacillati</taxon>
        <taxon>Actinomycetota</taxon>
        <taxon>Actinomycetes</taxon>
        <taxon>Micrococcales</taxon>
        <taxon>Microbacteriaceae</taxon>
        <taxon>Microbacterium</taxon>
    </lineage>
</organism>
<keyword evidence="4" id="KW-1185">Reference proteome</keyword>
<evidence type="ECO:0000313" key="3">
    <source>
        <dbReference type="EMBL" id="QAY59196.1"/>
    </source>
</evidence>
<feature type="compositionally biased region" description="Low complexity" evidence="2">
    <location>
        <begin position="1"/>
        <end position="15"/>
    </location>
</feature>
<dbReference type="Proteomes" id="UP000293995">
    <property type="component" value="Chromosome"/>
</dbReference>
<dbReference type="InterPro" id="IPR000760">
    <property type="entry name" value="Inositol_monophosphatase-like"/>
</dbReference>
<feature type="binding site" evidence="1">
    <location>
        <position position="278"/>
    </location>
    <ligand>
        <name>Mg(2+)</name>
        <dbReference type="ChEBI" id="CHEBI:18420"/>
        <label>1</label>
        <note>catalytic</note>
    </ligand>
</feature>
<feature type="binding site" evidence="1">
    <location>
        <position position="134"/>
    </location>
    <ligand>
        <name>Mg(2+)</name>
        <dbReference type="ChEBI" id="CHEBI:18420"/>
        <label>1</label>
        <note>catalytic</note>
    </ligand>
</feature>
<feature type="region of interest" description="Disordered" evidence="2">
    <location>
        <begin position="1"/>
        <end position="68"/>
    </location>
</feature>
<keyword evidence="1" id="KW-0460">Magnesium</keyword>
<keyword evidence="1" id="KW-0479">Metal-binding</keyword>
<dbReference type="GO" id="GO:0046872">
    <property type="term" value="F:metal ion binding"/>
    <property type="evidence" value="ECO:0007669"/>
    <property type="project" value="UniProtKB-KW"/>
</dbReference>
<feature type="binding site" evidence="1">
    <location>
        <position position="151"/>
    </location>
    <ligand>
        <name>Mg(2+)</name>
        <dbReference type="ChEBI" id="CHEBI:18420"/>
        <label>1</label>
        <note>catalytic</note>
    </ligand>
</feature>
<evidence type="ECO:0000256" key="1">
    <source>
        <dbReference type="PIRSR" id="PIRSR600760-2"/>
    </source>
</evidence>
<comment type="cofactor">
    <cofactor evidence="1">
        <name>Mg(2+)</name>
        <dbReference type="ChEBI" id="CHEBI:18420"/>
    </cofactor>
</comment>
<dbReference type="PRINTS" id="PR00377">
    <property type="entry name" value="IMPHPHTASES"/>
</dbReference>
<dbReference type="PANTHER" id="PTHR20854">
    <property type="entry name" value="INOSITOL MONOPHOSPHATASE"/>
    <property type="match status" value="1"/>
</dbReference>
<reference evidence="3 4" key="1">
    <citation type="submission" date="2019-01" db="EMBL/GenBank/DDBJ databases">
        <title>Genome sequencing of strain DFW100M-13.</title>
        <authorList>
            <person name="Heo J."/>
            <person name="Kim S.-J."/>
            <person name="Kim J.-S."/>
            <person name="Hong S.-B."/>
            <person name="Kwon S.-W."/>
        </authorList>
    </citation>
    <scope>NUCLEOTIDE SEQUENCE [LARGE SCALE GENOMIC DNA]</scope>
    <source>
        <strain evidence="3 4">DFW100M-13</strain>
    </source>
</reference>
<dbReference type="PANTHER" id="PTHR20854:SF4">
    <property type="entry name" value="INOSITOL-1-MONOPHOSPHATASE-RELATED"/>
    <property type="match status" value="1"/>
</dbReference>
<feature type="compositionally biased region" description="Low complexity" evidence="2">
    <location>
        <begin position="22"/>
        <end position="38"/>
    </location>
</feature>
<dbReference type="GO" id="GO:0007165">
    <property type="term" value="P:signal transduction"/>
    <property type="evidence" value="ECO:0007669"/>
    <property type="project" value="TreeGrafter"/>
</dbReference>
<protein>
    <submittedName>
        <fullName evidence="3">Inositol monophosphatase</fullName>
    </submittedName>
</protein>
<dbReference type="GO" id="GO:0006020">
    <property type="term" value="P:inositol metabolic process"/>
    <property type="evidence" value="ECO:0007669"/>
    <property type="project" value="TreeGrafter"/>
</dbReference>
<dbReference type="AlphaFoldDB" id="A0A4P6EC60"/>
<dbReference type="Gene3D" id="3.40.190.80">
    <property type="match status" value="1"/>
</dbReference>
<sequence length="331" mass="34957">MSPAASRRCSTSSMSPTPPPLTRISTRVSTGRTSGRSTTRTDTDTHCGTAFRRPRSHERGQHMTDSTQSRLFKDAAAVAARAQRDPLRRAFRSEMELGFKRDARDIVTVHDKATERALVAALTAAVPDSAFLGEEGGAIGEGRVRWYIDPIDGTSNFAAGIAFWCVSIAAEVEGSIVAGVVYDPVADILFSADLDGAYLDDRPLRSRGAQTEDEATLITGYPNARDLDAHGDAALERFGALVAAYRALRRPGSAAMSICHVAAGWVDVAAGFAVNPWDVSAAGFILTQAGGVYRGMGGEPGAPVYHRPGYVATVAGLDCPTLDAVAEAITA</sequence>
<dbReference type="GO" id="GO:0008934">
    <property type="term" value="F:inositol monophosphate 1-phosphatase activity"/>
    <property type="evidence" value="ECO:0007669"/>
    <property type="project" value="TreeGrafter"/>
</dbReference>
<evidence type="ECO:0000313" key="4">
    <source>
        <dbReference type="Proteomes" id="UP000293995"/>
    </source>
</evidence>
<gene>
    <name evidence="3" type="ORF">ET475_03770</name>
</gene>
<dbReference type="Gene3D" id="3.30.540.10">
    <property type="entry name" value="Fructose-1,6-Bisphosphatase, subunit A, domain 1"/>
    <property type="match status" value="1"/>
</dbReference>
<dbReference type="OrthoDB" id="9772456at2"/>
<feature type="binding site" evidence="1">
    <location>
        <position position="152"/>
    </location>
    <ligand>
        <name>Mg(2+)</name>
        <dbReference type="ChEBI" id="CHEBI:18420"/>
        <label>1</label>
        <note>catalytic</note>
    </ligand>
</feature>